<feature type="non-terminal residue" evidence="2">
    <location>
        <position position="1"/>
    </location>
</feature>
<dbReference type="PANTHER" id="PTHR31992">
    <property type="entry name" value="DOF ZINC FINGER PROTEIN DOF1.4-RELATED"/>
    <property type="match status" value="1"/>
</dbReference>
<feature type="compositionally biased region" description="Pro residues" evidence="1">
    <location>
        <begin position="45"/>
        <end position="54"/>
    </location>
</feature>
<evidence type="ECO:0000256" key="1">
    <source>
        <dbReference type="SAM" id="MobiDB-lite"/>
    </source>
</evidence>
<dbReference type="AlphaFoldDB" id="A0A1D1YCB3"/>
<sequence length="261" mass="27430">HWTDGGTPRNVPVGGGCRKNKRVKKPNTTTNSSSSASSPSAADPSPSPLPSLPFLPNPTAISSASPSPDLGFLLYSLANSGSDGTQLGFPGLRQESMPCSPYGALPTQLGLLGLGYQSINPDELDYLPSLKAHTQVTQTAPTSTAPPLLQEYPVFGSHAASLLASTLRQHQQQHHHHKLVQNPDLSPYASGSFQLFRDVKLEGGGDASGVMGGGARNTSDWQLPPCENAIVDDAEPSLYWNGVWPDHAATCGPYSSLAPLI</sequence>
<feature type="region of interest" description="Disordered" evidence="1">
    <location>
        <begin position="1"/>
        <end position="54"/>
    </location>
</feature>
<reference evidence="2" key="1">
    <citation type="submission" date="2015-07" db="EMBL/GenBank/DDBJ databases">
        <title>Transcriptome Assembly of Anthurium amnicola.</title>
        <authorList>
            <person name="Suzuki J."/>
        </authorList>
    </citation>
    <scope>NUCLEOTIDE SEQUENCE</scope>
</reference>
<name>A0A1D1YCB3_9ARAE</name>
<evidence type="ECO:0000313" key="2">
    <source>
        <dbReference type="EMBL" id="JAT52289.1"/>
    </source>
</evidence>
<accession>A0A1D1YCB3</accession>
<feature type="compositionally biased region" description="Low complexity" evidence="1">
    <location>
        <begin position="26"/>
        <end position="44"/>
    </location>
</feature>
<proteinExistence type="predicted"/>
<dbReference type="PANTHER" id="PTHR31992:SF141">
    <property type="entry name" value="DOF ZINC FINGER PROTEIN DOF1.4"/>
    <property type="match status" value="1"/>
</dbReference>
<organism evidence="2">
    <name type="scientific">Anthurium amnicola</name>
    <dbReference type="NCBI Taxonomy" id="1678845"/>
    <lineage>
        <taxon>Eukaryota</taxon>
        <taxon>Viridiplantae</taxon>
        <taxon>Streptophyta</taxon>
        <taxon>Embryophyta</taxon>
        <taxon>Tracheophyta</taxon>
        <taxon>Spermatophyta</taxon>
        <taxon>Magnoliopsida</taxon>
        <taxon>Liliopsida</taxon>
        <taxon>Araceae</taxon>
        <taxon>Pothoideae</taxon>
        <taxon>Potheae</taxon>
        <taxon>Anthurium</taxon>
    </lineage>
</organism>
<dbReference type="GO" id="GO:0003700">
    <property type="term" value="F:DNA-binding transcription factor activity"/>
    <property type="evidence" value="ECO:0007669"/>
    <property type="project" value="InterPro"/>
</dbReference>
<gene>
    <name evidence="2" type="primary">DOF5.3_0</name>
    <name evidence="2" type="ORF">g.36959</name>
</gene>
<dbReference type="EMBL" id="GDJX01015647">
    <property type="protein sequence ID" value="JAT52289.1"/>
    <property type="molecule type" value="Transcribed_RNA"/>
</dbReference>
<protein>
    <submittedName>
        <fullName evidence="2">Dof zinc finger protein DOF5.3</fullName>
    </submittedName>
</protein>
<dbReference type="InterPro" id="IPR045174">
    <property type="entry name" value="Dof"/>
</dbReference>